<feature type="transmembrane region" description="Helical" evidence="1">
    <location>
        <begin position="448"/>
        <end position="468"/>
    </location>
</feature>
<feature type="transmembrane region" description="Helical" evidence="1">
    <location>
        <begin position="129"/>
        <end position="147"/>
    </location>
</feature>
<evidence type="ECO:0000313" key="2">
    <source>
        <dbReference type="EMBL" id="CAG5119990.1"/>
    </source>
</evidence>
<evidence type="ECO:0000256" key="1">
    <source>
        <dbReference type="SAM" id="Phobius"/>
    </source>
</evidence>
<evidence type="ECO:0000313" key="3">
    <source>
        <dbReference type="Proteomes" id="UP000678393"/>
    </source>
</evidence>
<protein>
    <submittedName>
        <fullName evidence="2">Uncharacterized protein</fullName>
    </submittedName>
</protein>
<feature type="transmembrane region" description="Helical" evidence="1">
    <location>
        <begin position="368"/>
        <end position="390"/>
    </location>
</feature>
<feature type="transmembrane region" description="Helical" evidence="1">
    <location>
        <begin position="422"/>
        <end position="442"/>
    </location>
</feature>
<accession>A0A8S3YXU6</accession>
<feature type="transmembrane region" description="Helical" evidence="1">
    <location>
        <begin position="159"/>
        <end position="178"/>
    </location>
</feature>
<keyword evidence="1" id="KW-0812">Transmembrane</keyword>
<dbReference type="AlphaFoldDB" id="A0A8S3YXU6"/>
<feature type="transmembrane region" description="Helical" evidence="1">
    <location>
        <begin position="342"/>
        <end position="362"/>
    </location>
</feature>
<feature type="transmembrane region" description="Helical" evidence="1">
    <location>
        <begin position="257"/>
        <end position="279"/>
    </location>
</feature>
<feature type="transmembrane region" description="Helical" evidence="1">
    <location>
        <begin position="214"/>
        <end position="237"/>
    </location>
</feature>
<sequence>MFVSAVAPTGDKSRKDSDFDIRKTSVDIMPDSTCGTRHSEFVQTIKYPVILMNLGGIYVPSMCVCEKDPCFHNRAKSNSRDLSDSDSNNENVDSVVYVQCMKRNCLGEDASFKRCPDDDSILWAMIKKVASILMIICHLTNSIRYIFVLRNTSDNEDSLVISLTNYFILTSFFYLLILNSHACLKHFTSLLSAVMRYERKYGFKCRFKKSSKHYLILFCLVIAFQFAQGTALIYGILSFSDSMSPQLWPLTHLDGVLRFFGALIVGIGVFFAGCNLYGAHFFRAIVTAMLQGEFQRLTTDLSSILLNANDNSCLELMFDQFMEKFNAACDVMNKGYNTIKHTVAAGYIFGIPILCIVLFALVKHSIQLDHYLVLSVNTVTAVIVIIHTTWTLGRLRSQIKSVCCTVYVADWSSFSPQVLQKVLLFTNMYCTNHFGMTVYGIFVVDWSTILAVGGMLLAYSVLLIHLELGLSSHLCHKNNATL</sequence>
<dbReference type="Proteomes" id="UP000678393">
    <property type="component" value="Unassembled WGS sequence"/>
</dbReference>
<name>A0A8S3YXU6_9EUPU</name>
<keyword evidence="3" id="KW-1185">Reference proteome</keyword>
<keyword evidence="1" id="KW-1133">Transmembrane helix</keyword>
<dbReference type="OrthoDB" id="6120369at2759"/>
<proteinExistence type="predicted"/>
<dbReference type="EMBL" id="CAJHNH020000808">
    <property type="protein sequence ID" value="CAG5119990.1"/>
    <property type="molecule type" value="Genomic_DNA"/>
</dbReference>
<gene>
    <name evidence="2" type="ORF">CUNI_LOCUS5548</name>
</gene>
<reference evidence="2" key="1">
    <citation type="submission" date="2021-04" db="EMBL/GenBank/DDBJ databases">
        <authorList>
            <consortium name="Molecular Ecology Group"/>
        </authorList>
    </citation>
    <scope>NUCLEOTIDE SEQUENCE</scope>
</reference>
<comment type="caution">
    <text evidence="2">The sequence shown here is derived from an EMBL/GenBank/DDBJ whole genome shotgun (WGS) entry which is preliminary data.</text>
</comment>
<organism evidence="2 3">
    <name type="scientific">Candidula unifasciata</name>
    <dbReference type="NCBI Taxonomy" id="100452"/>
    <lineage>
        <taxon>Eukaryota</taxon>
        <taxon>Metazoa</taxon>
        <taxon>Spiralia</taxon>
        <taxon>Lophotrochozoa</taxon>
        <taxon>Mollusca</taxon>
        <taxon>Gastropoda</taxon>
        <taxon>Heterobranchia</taxon>
        <taxon>Euthyneura</taxon>
        <taxon>Panpulmonata</taxon>
        <taxon>Eupulmonata</taxon>
        <taxon>Stylommatophora</taxon>
        <taxon>Helicina</taxon>
        <taxon>Helicoidea</taxon>
        <taxon>Geomitridae</taxon>
        <taxon>Candidula</taxon>
    </lineage>
</organism>
<keyword evidence="1" id="KW-0472">Membrane</keyword>